<dbReference type="Proteomes" id="UP000006138">
    <property type="component" value="Chromosome"/>
</dbReference>
<protein>
    <submittedName>
        <fullName evidence="1">Uncharacterized protein</fullName>
    </submittedName>
</protein>
<organism evidence="1 2">
    <name type="scientific">Amycolatopsis mediterranei (strain S699)</name>
    <name type="common">Nocardia mediterranei</name>
    <dbReference type="NCBI Taxonomy" id="713604"/>
    <lineage>
        <taxon>Bacteria</taxon>
        <taxon>Bacillati</taxon>
        <taxon>Actinomycetota</taxon>
        <taxon>Actinomycetes</taxon>
        <taxon>Pseudonocardiales</taxon>
        <taxon>Pseudonocardiaceae</taxon>
        <taxon>Amycolatopsis</taxon>
    </lineage>
</organism>
<dbReference type="AlphaFoldDB" id="A0A9R0P132"/>
<name>A0A9R0P132_AMYMS</name>
<dbReference type="KEGG" id="amn:RAM_29410"/>
<dbReference type="EMBL" id="CP002896">
    <property type="protein sequence ID" value="AEK44357.1"/>
    <property type="molecule type" value="Genomic_DNA"/>
</dbReference>
<proteinExistence type="predicted"/>
<reference evidence="1 2" key="1">
    <citation type="journal article" date="2011" name="J. Bacteriol.">
        <title>Whole genome sequence of the rifamycin B-producing strain Amycolatopsis mediterranei S699.</title>
        <authorList>
            <person name="Verma M."/>
            <person name="Kaur J."/>
            <person name="Kumar M."/>
            <person name="Kumari K."/>
            <person name="Saxena A."/>
            <person name="Anand S."/>
            <person name="Nigam A."/>
            <person name="Ravi V."/>
            <person name="Raghuvanshi S."/>
            <person name="Khurana P."/>
            <person name="Tyagi A.K."/>
            <person name="Khurana J.P."/>
            <person name="Lal R."/>
        </authorList>
    </citation>
    <scope>NUCLEOTIDE SEQUENCE [LARGE SCALE GENOMIC DNA]</scope>
    <source>
        <strain evidence="1 2">S699</strain>
    </source>
</reference>
<keyword evidence="2" id="KW-1185">Reference proteome</keyword>
<accession>A0A9R0P132</accession>
<gene>
    <name evidence="1" type="ordered locus">RAM_29410</name>
</gene>
<sequence>MSRTNLGKNRLSALVLFGMAPAVTKLPPDFGAD</sequence>
<evidence type="ECO:0000313" key="1">
    <source>
        <dbReference type="EMBL" id="AEK44357.1"/>
    </source>
</evidence>
<evidence type="ECO:0000313" key="2">
    <source>
        <dbReference type="Proteomes" id="UP000006138"/>
    </source>
</evidence>